<accession>A0A0M8K7J1</accession>
<dbReference type="Proteomes" id="UP000050502">
    <property type="component" value="Unassembled WGS sequence"/>
</dbReference>
<keyword evidence="1" id="KW-0472">Membrane</keyword>
<dbReference type="InParanoid" id="A0A0M8K7J1"/>
<evidence type="ECO:0000313" key="4">
    <source>
        <dbReference type="Proteomes" id="UP000037784"/>
    </source>
</evidence>
<keyword evidence="4" id="KW-1185">Reference proteome</keyword>
<name>A0A0M8K7J1_9CHLR</name>
<dbReference type="Proteomes" id="UP000037784">
    <property type="component" value="Unassembled WGS sequence"/>
</dbReference>
<evidence type="ECO:0000313" key="2">
    <source>
        <dbReference type="EMBL" id="GAP63413.1"/>
    </source>
</evidence>
<keyword evidence="1" id="KW-0812">Transmembrane</keyword>
<dbReference type="EMBL" id="BBZA01000143">
    <property type="protein sequence ID" value="GAP63413.1"/>
    <property type="molecule type" value="Genomic_DNA"/>
</dbReference>
<comment type="caution">
    <text evidence="2">The sequence shown here is derived from an EMBL/GenBank/DDBJ whole genome shotgun (WGS) entry which is preliminary data.</text>
</comment>
<dbReference type="PANTHER" id="PTHR34801">
    <property type="entry name" value="EXPRESSED PROTEIN"/>
    <property type="match status" value="1"/>
</dbReference>
<dbReference type="RefSeq" id="WP_200907307.1">
    <property type="nucleotide sequence ID" value="NZ_BBZA01000143.1"/>
</dbReference>
<proteinExistence type="predicted"/>
<sequence length="160" mass="18290">MATFIKYALLVVGGLLFLGVVSLWVMARITGPRHEPGVRNGQLAPCPETPNCVSSQADPSDRLHFIEPIRYEGDQQAAHERLLRVIQSMPRVTIIENRPDYIYAEFRTQWMRFVDDVEFYFDDDAKVIHVRSASRVGRGDMGVNRTRVETIRRAFEQAAP</sequence>
<evidence type="ECO:0008006" key="6">
    <source>
        <dbReference type="Google" id="ProtNLM"/>
    </source>
</evidence>
<dbReference type="STRING" id="872965.SE16_06460"/>
<organism evidence="2 4">
    <name type="scientific">Ardenticatena maritima</name>
    <dbReference type="NCBI Taxonomy" id="872965"/>
    <lineage>
        <taxon>Bacteria</taxon>
        <taxon>Bacillati</taxon>
        <taxon>Chloroflexota</taxon>
        <taxon>Ardenticatenia</taxon>
        <taxon>Ardenticatenales</taxon>
        <taxon>Ardenticatenaceae</taxon>
        <taxon>Ardenticatena</taxon>
    </lineage>
</organism>
<dbReference type="Pfam" id="PF07386">
    <property type="entry name" value="DUF1499"/>
    <property type="match status" value="1"/>
</dbReference>
<gene>
    <name evidence="2" type="ORF">ARMA_1836</name>
    <name evidence="3" type="ORF">SE16_06460</name>
</gene>
<dbReference type="PATRIC" id="fig|872965.6.peg.1329"/>
<dbReference type="AlphaFoldDB" id="A0A0M8K7J1"/>
<evidence type="ECO:0000313" key="3">
    <source>
        <dbReference type="EMBL" id="KPL88438.1"/>
    </source>
</evidence>
<dbReference type="InterPro" id="IPR010865">
    <property type="entry name" value="DUF1499"/>
</dbReference>
<reference evidence="3 5" key="2">
    <citation type="submission" date="2015-07" db="EMBL/GenBank/DDBJ databases">
        <title>Whole genome sequence of Ardenticatena maritima DSM 23922.</title>
        <authorList>
            <person name="Hemp J."/>
            <person name="Ward L.M."/>
            <person name="Pace L.A."/>
            <person name="Fischer W.W."/>
        </authorList>
    </citation>
    <scope>NUCLEOTIDE SEQUENCE [LARGE SCALE GENOMIC DNA]</scope>
    <source>
        <strain evidence="3 5">110S</strain>
    </source>
</reference>
<dbReference type="EMBL" id="LGKN01000004">
    <property type="protein sequence ID" value="KPL88438.1"/>
    <property type="molecule type" value="Genomic_DNA"/>
</dbReference>
<feature type="transmembrane region" description="Helical" evidence="1">
    <location>
        <begin position="7"/>
        <end position="27"/>
    </location>
</feature>
<keyword evidence="1" id="KW-1133">Transmembrane helix</keyword>
<evidence type="ECO:0000256" key="1">
    <source>
        <dbReference type="SAM" id="Phobius"/>
    </source>
</evidence>
<dbReference type="PANTHER" id="PTHR34801:SF6">
    <property type="entry name" value="SLL1620 PROTEIN"/>
    <property type="match status" value="1"/>
</dbReference>
<protein>
    <recommendedName>
        <fullName evidence="6">DUF1499 domain-containing protein</fullName>
    </recommendedName>
</protein>
<reference evidence="4" key="3">
    <citation type="submission" date="2015-08" db="EMBL/GenBank/DDBJ databases">
        <title>Draft Genome Sequence of a Heterotrophic Facultative Anaerobic Bacterium Ardenticatena maritima Strain 110S.</title>
        <authorList>
            <person name="Kawaichi S."/>
            <person name="Yoshida T."/>
            <person name="Sako Y."/>
            <person name="Nakamura R."/>
        </authorList>
    </citation>
    <scope>NUCLEOTIDE SEQUENCE [LARGE SCALE GENOMIC DNA]</scope>
    <source>
        <strain evidence="4">110S</strain>
    </source>
</reference>
<dbReference type="PIRSF" id="PIRSF026426">
    <property type="entry name" value="DUF1499"/>
    <property type="match status" value="1"/>
</dbReference>
<evidence type="ECO:0000313" key="5">
    <source>
        <dbReference type="Proteomes" id="UP000050502"/>
    </source>
</evidence>
<reference evidence="2 4" key="1">
    <citation type="journal article" date="2015" name="Genome Announc.">
        <title>Draft Genome Sequence of a Heterotrophic Facultative Anaerobic Thermophilic Bacterium, Ardenticatena maritima Strain 110ST.</title>
        <authorList>
            <person name="Kawaichi S."/>
            <person name="Yoshida T."/>
            <person name="Sako Y."/>
            <person name="Nakamura R."/>
        </authorList>
    </citation>
    <scope>NUCLEOTIDE SEQUENCE [LARGE SCALE GENOMIC DNA]</scope>
    <source>
        <strain evidence="2 4">110S</strain>
    </source>
</reference>